<gene>
    <name evidence="1" type="ORF">GRI47_13490</name>
</gene>
<proteinExistence type="predicted"/>
<dbReference type="Proteomes" id="UP000430272">
    <property type="component" value="Unassembled WGS sequence"/>
</dbReference>
<dbReference type="RefSeq" id="WP_158586864.1">
    <property type="nucleotide sequence ID" value="NZ_BAABDV010000001.1"/>
</dbReference>
<accession>A0A844YA80</accession>
<sequence>MITAHPDLLKAVVLAAIVSMPDHSKRQLVSKIKARRANAEEALAARLVIALSQRS</sequence>
<evidence type="ECO:0000313" key="1">
    <source>
        <dbReference type="EMBL" id="MXO55015.1"/>
    </source>
</evidence>
<dbReference type="EMBL" id="WTYD01000002">
    <property type="protein sequence ID" value="MXO55015.1"/>
    <property type="molecule type" value="Genomic_DNA"/>
</dbReference>
<reference evidence="1 2" key="1">
    <citation type="submission" date="2019-12" db="EMBL/GenBank/DDBJ databases">
        <title>Genomic-based taxomic classification of the family Erythrobacteraceae.</title>
        <authorList>
            <person name="Xu L."/>
        </authorList>
    </citation>
    <scope>NUCLEOTIDE SEQUENCE [LARGE SCALE GENOMIC DNA]</scope>
    <source>
        <strain evidence="1 2">JCM 17468</strain>
    </source>
</reference>
<evidence type="ECO:0000313" key="2">
    <source>
        <dbReference type="Proteomes" id="UP000430272"/>
    </source>
</evidence>
<name>A0A844YA80_9SPHN</name>
<comment type="caution">
    <text evidence="1">The sequence shown here is derived from an EMBL/GenBank/DDBJ whole genome shotgun (WGS) entry which is preliminary data.</text>
</comment>
<protein>
    <submittedName>
        <fullName evidence="1">Uncharacterized protein</fullName>
    </submittedName>
</protein>
<keyword evidence="2" id="KW-1185">Reference proteome</keyword>
<dbReference type="AlphaFoldDB" id="A0A844YA80"/>
<dbReference type="OrthoDB" id="7411070at2"/>
<organism evidence="1 2">
    <name type="scientific">Qipengyuania pelagi</name>
    <dbReference type="NCBI Taxonomy" id="994320"/>
    <lineage>
        <taxon>Bacteria</taxon>
        <taxon>Pseudomonadati</taxon>
        <taxon>Pseudomonadota</taxon>
        <taxon>Alphaproteobacteria</taxon>
        <taxon>Sphingomonadales</taxon>
        <taxon>Erythrobacteraceae</taxon>
        <taxon>Qipengyuania</taxon>
    </lineage>
</organism>